<dbReference type="Proteomes" id="UP001189429">
    <property type="component" value="Unassembled WGS sequence"/>
</dbReference>
<comment type="caution">
    <text evidence="3">The sequence shown here is derived from an EMBL/GenBank/DDBJ whole genome shotgun (WGS) entry which is preliminary data.</text>
</comment>
<evidence type="ECO:0000256" key="1">
    <source>
        <dbReference type="SAM" id="Coils"/>
    </source>
</evidence>
<feature type="compositionally biased region" description="Polar residues" evidence="2">
    <location>
        <begin position="678"/>
        <end position="689"/>
    </location>
</feature>
<reference evidence="3" key="1">
    <citation type="submission" date="2023-10" db="EMBL/GenBank/DDBJ databases">
        <authorList>
            <person name="Chen Y."/>
            <person name="Shah S."/>
            <person name="Dougan E. K."/>
            <person name="Thang M."/>
            <person name="Chan C."/>
        </authorList>
    </citation>
    <scope>NUCLEOTIDE SEQUENCE [LARGE SCALE GENOMIC DNA]</scope>
</reference>
<feature type="compositionally biased region" description="Basic and acidic residues" evidence="2">
    <location>
        <begin position="29"/>
        <end position="38"/>
    </location>
</feature>
<accession>A0ABN9XN31</accession>
<keyword evidence="1" id="KW-0175">Coiled coil</keyword>
<dbReference type="EMBL" id="CAUYUJ010020644">
    <property type="protein sequence ID" value="CAK0899675.1"/>
    <property type="molecule type" value="Genomic_DNA"/>
</dbReference>
<feature type="coiled-coil region" evidence="1">
    <location>
        <begin position="782"/>
        <end position="809"/>
    </location>
</feature>
<feature type="region of interest" description="Disordered" evidence="2">
    <location>
        <begin position="678"/>
        <end position="697"/>
    </location>
</feature>
<keyword evidence="4" id="KW-1185">Reference proteome</keyword>
<evidence type="ECO:0000313" key="4">
    <source>
        <dbReference type="Proteomes" id="UP001189429"/>
    </source>
</evidence>
<dbReference type="PANTHER" id="PTHR11439:SF463">
    <property type="entry name" value="REVERSE TRANSCRIPTASE TY1_COPIA-TYPE DOMAIN-CONTAINING PROTEIN"/>
    <property type="match status" value="1"/>
</dbReference>
<evidence type="ECO:0008006" key="5">
    <source>
        <dbReference type="Google" id="ProtNLM"/>
    </source>
</evidence>
<feature type="region of interest" description="Disordered" evidence="2">
    <location>
        <begin position="1"/>
        <end position="38"/>
    </location>
</feature>
<name>A0ABN9XN31_9DINO</name>
<evidence type="ECO:0000256" key="2">
    <source>
        <dbReference type="SAM" id="MobiDB-lite"/>
    </source>
</evidence>
<protein>
    <recommendedName>
        <fullName evidence="5">Reverse transcriptase Ty1/copia-type domain-containing protein</fullName>
    </recommendedName>
</protein>
<dbReference type="PANTHER" id="PTHR11439">
    <property type="entry name" value="GAG-POL-RELATED RETROTRANSPOSON"/>
    <property type="match status" value="1"/>
</dbReference>
<organism evidence="3 4">
    <name type="scientific">Prorocentrum cordatum</name>
    <dbReference type="NCBI Taxonomy" id="2364126"/>
    <lineage>
        <taxon>Eukaryota</taxon>
        <taxon>Sar</taxon>
        <taxon>Alveolata</taxon>
        <taxon>Dinophyceae</taxon>
        <taxon>Prorocentrales</taxon>
        <taxon>Prorocentraceae</taxon>
        <taxon>Prorocentrum</taxon>
    </lineage>
</organism>
<evidence type="ECO:0000313" key="3">
    <source>
        <dbReference type="EMBL" id="CAK0899675.1"/>
    </source>
</evidence>
<sequence length="1041" mass="115796">MPQPSLPMAVDAGSTAPARAPGGDAMPMEDARPKRKAETRAEVDFLSAALRELGALEAPDCTARQTTSEWLGCTGGRVFDIGRVDPDDGSSWDCSLPAKQRKEILRQDRVYLGRAKGACWLSNGKELAGRMASFLPGQPADTAVVQGLEAQLRADGRIKPLFACPLEPEEDLHECPSMGDWCDHSTEQYVDDVSGCVLDPTFVKGAREAELREADDFKVYKWAPVEEAAQVTGKKPIGVRWSDANKGDQNNPNYRSRLCAKELKVKDPGKEGTFAATPPLEALRFLCSLMMTAPGGEDAEAQQRGDTLLLLFMDATRAHFHSPTDELIYVEAPPERHRPGRRRRLLKSMRGTRRAGHNWERFYTSVLVERLGFTQGLSSPCVFLHGKRRVRAWVHGDDFAFLGSRADVLWVEEQMRQLIKMKKTGLLEVRCLNRIIRLDTARDCLEWECDPRHAHIAVEQMGLRKVSKGVVTPGASTAVPDPKGDPVLDRSAATLFRSVTMRTAHQSIDRPELLYPAKEAARAMQNPTRSALEKIKRIARYLVSAPRVVQVFHRQPEQSKLIQYTDADHAGCKVTRRSTSAGATMHGSHMLAAYSTTQKPIATSSGESEDYGMFKAGSRHVGMALMAKDYGLTCKAELRADASAGVGIASRRGIGKIRHLHTQALWLQQAVAEKRLSVSKTKGESNPANLPTKHGDGKTMWQHLADLGFELRSGQSKLAIERKSGVVNEVLSDDADDMKDSAIAVTDEAPPWFKEYEARQKRQLNMRFDRLHEKMGTKKGVIKEVREDVEDLKETMRNVDERIDGMAMDVTNLKADMDMFVTADSMKNEVEELVKKAMADFSCIHRGAWGQGVGGANTNKGNNAIDSDMDRAMQAVAFGFKERQPAVNIEETLETALKVLLGEVHAASASAFTEEAKMGVITFRNIHDKIEFYKAARACTDKSMPGGMFFRNSLATEEREKEKRLRRTKHHIINDGGGDDGDAKILWRRDMVTVKGEKVAWYDEEGEWHVKTVAKKVEANIDESMKKWRSKTDPEPVTDID</sequence>
<proteinExistence type="predicted"/>
<gene>
    <name evidence="3" type="ORF">PCOR1329_LOCUS77126</name>
</gene>